<dbReference type="GO" id="GO:0016579">
    <property type="term" value="P:protein deubiquitination"/>
    <property type="evidence" value="ECO:0007669"/>
    <property type="project" value="InterPro"/>
</dbReference>
<dbReference type="EMBL" id="BLLK01000062">
    <property type="protein sequence ID" value="GFH58928.1"/>
    <property type="molecule type" value="Genomic_DNA"/>
</dbReference>
<dbReference type="PROSITE" id="PS00973">
    <property type="entry name" value="USP_2"/>
    <property type="match status" value="1"/>
</dbReference>
<feature type="domain" description="USP" evidence="2">
    <location>
        <begin position="1636"/>
        <end position="2106"/>
    </location>
</feature>
<dbReference type="SUPFAM" id="SSF54001">
    <property type="entry name" value="Cysteine proteinases"/>
    <property type="match status" value="1"/>
</dbReference>
<dbReference type="InterPro" id="IPR050164">
    <property type="entry name" value="Peptidase_C19"/>
</dbReference>
<organism evidence="3 4">
    <name type="scientific">Chaetoceros tenuissimus</name>
    <dbReference type="NCBI Taxonomy" id="426638"/>
    <lineage>
        <taxon>Eukaryota</taxon>
        <taxon>Sar</taxon>
        <taxon>Stramenopiles</taxon>
        <taxon>Ochrophyta</taxon>
        <taxon>Bacillariophyta</taxon>
        <taxon>Coscinodiscophyceae</taxon>
        <taxon>Chaetocerotophycidae</taxon>
        <taxon>Chaetocerotales</taxon>
        <taxon>Chaetocerotaceae</taxon>
        <taxon>Chaetoceros</taxon>
    </lineage>
</organism>
<evidence type="ECO:0000256" key="1">
    <source>
        <dbReference type="SAM" id="MobiDB-lite"/>
    </source>
</evidence>
<sequence length="2970" mass="334477">MTVPPKEVGPNETVAVTAEEPNEVATADPSTPPEAILKLWNEVAFGIDKKSTVVWKNAVDSLTHAKTYMHSSTEATSFIHGYMRKVLQILLEQIPQKIGETEKGCVQESLLQGLDICIQDLNFKLDASSPDDLQTLDTLAMIFNRKMQYYKGSKHGWNNNLSGLPEVRIHLIEKFKLADGFAKLASYLESRVGTDSFPPTTDVKLLLEASRDLIPSQKAEKMADTERIRLEDQIISFAKTVMKDLEQQTESSLKKMNLHDEVNGIRWALHHIFLGMITTRRQDFYDFISFCRNFALKLISSQSLPLKLHGWDTVNELIDLSQSMAPPPRYYIASGAGKQFINGKYNYAATIGEDGFVNPKSDHMYEYISKEGTEPNVKERKLTLFKCTMRSQQKWWFISEADEHQPGTDKDIDYYQLKSRKNEENIPPSTGWLTCKSAGVDPPPILEPKGLVVPPGQEFNTLEHQMAKWAIDNNIVELVLGNSIHREIVARSTRLISFLVSMCTKDEPLENEFSDLVPNQYCLSSDHLKLAWKTCVSKLDAAVSAEVYELLVSILPSLPDDLAVELINTVVGSCQESLLEVGDFCVSLAASFKDEGIYLHDRVRSVLLSLLWSVLTHPNASSLKYYEEVKAFMTQILQVEPDGTDQRQSFLEICKIALRRNANDTDCDEASALRMIRLTRFILEACPINQAIAMVTANDKELPKLAFDDLVAYLRRNSVQNGSLSRKPSNLAISDDFQHSVALSKRLGIMRFIYGIEKSVELSTQQLDTLWSLCNEPKDQESLMRFLAISSHDQKNDIGPTPPDNSIFSASQQVLTAAFSDTTKIHAFQNLFCSRDVHWEELRFQSYQSFQSLFKSLRKDVRSALTTSGPALDALWRICLVAGYDNVATQAMEDLLTVYSSISSAFDSQSEKAEMKVDEKDEFSFKIFNCLTEVTQGLRNNDPLSLRSAERCIQILNAAVGQGPHTSSNISNAIVAKIESLENFKALVDNIPHGYRGQECYMTINIVARRPGTSGQSRNRSQTERFSIQVHPLETIYSLMNKVSKACEHPANLCRACTMDNNKRNLNIEEDNAILGNLGVKEGTEIVFLLAAKPFADNTNCKKKRYNEKQFGLRPDQIFGVSSFGPSDEFFKALLDLLEALSSDQKNIEISKLVWDLLNSVPSNPGVVEKVRSVSQVQSLPLNVSEDEQDDSMTIDIQRRDEDWSLLLDTNHYARSLYVLQVIDSFLQPATELLPRDAPTQLSESILLDAKRFRVGFIESGGFDSILNFFTREKSFQMKIENSYILRILKACFCGQSKAFSIAHKQISEPLELDTTGSTLLQSLSNMDKFLEELTSTIVLDKNGTASTVMNALGIIRSSLFLDPSRTQIFASLPNGLAEKMIVYLLTWDRTSNVNASAVMSSFRIRKSTEEFVLNVPNLSAFALPWLTNALDKISMDESSTDEFFSVLISIVSTVKSRIDTDSKHQLKALSDSTCRKLVCYPNENNSLSNGTLCGCLKLLLALIDKEYSDILAQGAMLLLSSYKTKAWTSTTLSEPNTVFINLMGVIFDVFLSEDLPESSICSGNIDQDTRKVAFEIVKACASSCNTDKGTNGYIALSSKVNSIVANTALSLRYKWGQDSIGLENTINLTSQSKYSGLKNQGCTCYMNSVLQQLFMMPDLRESLSNAAIPAALRSTGISSQSKGEDLVGKAIKLQWENGSCYDAYVFQFDKLTGAHTIQYKRLSHPDREKEEWLKDTERFDLTEEFVLSEGRDGKETGIFENIENNQSRGSNEAETKKDNSIEESEDEQAYRKLLEEVQRTFVHLEEGSRGRVFDPKTLVEASGCLRLEFDVWQQNDASEFAMKLLDKIEVPLKKWAPTEFKFLEHKFRLKQTKQKLCKECGMKTNREEPLMNIDCQIRGKSDIHEALSTMCEVEYMEGDNKVFCDNCKKNTDTVLRTAISALPDMLILSLKRFDLDYTTFETVKLNSRCEFGQNLNMKRYTLEGVEAMEKANDDVASSADSYIDPLAVLPDDDYEYKLAGVLVHHGVAQGGHYYSFIRDRIESSDGSDQWFRFDDEDVTPFDPANIETECFGGKIKKETKWPNGQVNAVETEQLANALMLFYEKVKPTKMSDAEEKNDAMEVDKENTVQMEMVTGTAEFKADVNKSNTLHRSHSFLFDKDFQLFMQQMVTLVLDNLTSQNGEEKTTDKNLSLVHLNVLTAAVRYFFDILSHNIEKDDLYWWCNHINKAFSISPKFSKEFTSELASRAHLHAMNWMQTFGADCPEMDVRGAAMSLFADAVEGAIGSHDVLIQQLRTWTQDRLEEVKNWHSSIRETNRIEMLIMFGKDGGSSTLGDILQFVVRLLQYSPRIWRYTPELCIFLSKIATIPAKNGGDFLRNALRASQVPAILIASILRREKLDYLVVGAFPAAAIPIDVVEQTTRVESSPTSHLPLLTNNVNMNTTLNMTGPASGRPSPTDQAKLFETLAALIGIQGAIPAQLLTETVTMDNTSPVFTLSPSLAQILLQIFDHFASQPSSMNMKDAFKYFKICTGGMHTDLPQDRMANMMNQYGSDSTNISRDGFLNYYRDLAQSNEQDVYSDLFALGYRSDFSPSNLKELMFNHDDGVLYYSTTERVVKDVSDMIQNDGCVDCGQLAEYGLCSFYLYHIASFAFGHGQHIAEYILAWVAHKNNGLSAHLIGESMKHILNSQNNGHWGSSDIIQIIEMILRVLVSVESEQQENLVTHMMMGKDRNGRPNGLISIAKEVVNSRQSQNYRNDYSPEQAILEDIITLLNDVKKLKPVEKWMNENRGIWEWIEQYLNPDGAHLGRADHTRRDNRQVNYNSDSDLNGMSDEDDDSRFDGEGIVQVEGAGIAAVNGLYTREGTFDGVEKFQKVGIWEDMQQKFSLFRCKLNDNSKRWYISIVPQDGNPGTSKDIDFYYQVATGGSREIPGTSEWAAATNDPNVEPAPRVLYRREIDGSDMDTRNEELEQ</sequence>
<dbReference type="InterPro" id="IPR038765">
    <property type="entry name" value="Papain-like_cys_pep_sf"/>
</dbReference>
<dbReference type="GO" id="GO:0004843">
    <property type="term" value="F:cysteine-type deubiquitinase activity"/>
    <property type="evidence" value="ECO:0007669"/>
    <property type="project" value="InterPro"/>
</dbReference>
<gene>
    <name evidence="3" type="ORF">CTEN210_15404</name>
</gene>
<proteinExistence type="predicted"/>
<dbReference type="Gene3D" id="3.90.70.10">
    <property type="entry name" value="Cysteine proteinases"/>
    <property type="match status" value="2"/>
</dbReference>
<feature type="compositionally biased region" description="Polar residues" evidence="1">
    <location>
        <begin position="2818"/>
        <end position="2828"/>
    </location>
</feature>
<dbReference type="Pfam" id="PF00443">
    <property type="entry name" value="UCH"/>
    <property type="match status" value="1"/>
</dbReference>
<feature type="compositionally biased region" description="Basic and acidic residues" evidence="1">
    <location>
        <begin position="1772"/>
        <end position="1781"/>
    </location>
</feature>
<reference evidence="3 4" key="1">
    <citation type="journal article" date="2021" name="Sci. Rep.">
        <title>The genome of the diatom Chaetoceros tenuissimus carries an ancient integrated fragment of an extant virus.</title>
        <authorList>
            <person name="Hongo Y."/>
            <person name="Kimura K."/>
            <person name="Takaki Y."/>
            <person name="Yoshida Y."/>
            <person name="Baba S."/>
            <person name="Kobayashi G."/>
            <person name="Nagasaki K."/>
            <person name="Hano T."/>
            <person name="Tomaru Y."/>
        </authorList>
    </citation>
    <scope>NUCLEOTIDE SEQUENCE [LARGE SCALE GENOMIC DNA]</scope>
    <source>
        <strain evidence="3 4">NIES-3715</strain>
    </source>
</reference>
<evidence type="ECO:0000313" key="4">
    <source>
        <dbReference type="Proteomes" id="UP001054902"/>
    </source>
</evidence>
<feature type="region of interest" description="Disordered" evidence="1">
    <location>
        <begin position="2809"/>
        <end position="2836"/>
    </location>
</feature>
<dbReference type="InterPro" id="IPR001394">
    <property type="entry name" value="Peptidase_C19_UCH"/>
</dbReference>
<dbReference type="InterPro" id="IPR018200">
    <property type="entry name" value="USP_CS"/>
</dbReference>
<accession>A0AAD3D6V3</accession>
<dbReference type="GO" id="GO:0005634">
    <property type="term" value="C:nucleus"/>
    <property type="evidence" value="ECO:0007669"/>
    <property type="project" value="TreeGrafter"/>
</dbReference>
<dbReference type="PROSITE" id="PS50235">
    <property type="entry name" value="USP_3"/>
    <property type="match status" value="1"/>
</dbReference>
<dbReference type="PANTHER" id="PTHR24006">
    <property type="entry name" value="UBIQUITIN CARBOXYL-TERMINAL HYDROLASE"/>
    <property type="match status" value="1"/>
</dbReference>
<protein>
    <recommendedName>
        <fullName evidence="2">USP domain-containing protein</fullName>
    </recommendedName>
</protein>
<dbReference type="PANTHER" id="PTHR24006:SF827">
    <property type="entry name" value="UBIQUITIN CARBOXYL-TERMINAL HYDROLASE 34"/>
    <property type="match status" value="1"/>
</dbReference>
<evidence type="ECO:0000259" key="2">
    <source>
        <dbReference type="PROSITE" id="PS50235"/>
    </source>
</evidence>
<dbReference type="Proteomes" id="UP001054902">
    <property type="component" value="Unassembled WGS sequence"/>
</dbReference>
<keyword evidence="4" id="KW-1185">Reference proteome</keyword>
<dbReference type="InterPro" id="IPR028889">
    <property type="entry name" value="USP"/>
</dbReference>
<dbReference type="GO" id="GO:0005829">
    <property type="term" value="C:cytosol"/>
    <property type="evidence" value="ECO:0007669"/>
    <property type="project" value="TreeGrafter"/>
</dbReference>
<evidence type="ECO:0000313" key="3">
    <source>
        <dbReference type="EMBL" id="GFH58928.1"/>
    </source>
</evidence>
<feature type="region of interest" description="Disordered" evidence="1">
    <location>
        <begin position="1757"/>
        <end position="1787"/>
    </location>
</feature>
<comment type="caution">
    <text evidence="3">The sequence shown here is derived from an EMBL/GenBank/DDBJ whole genome shotgun (WGS) entry which is preliminary data.</text>
</comment>
<name>A0AAD3D6V3_9STRA</name>